<name>A0ABT0LBN7_9GAMM</name>
<dbReference type="Pfam" id="PF00460">
    <property type="entry name" value="Flg_bb_rod"/>
    <property type="match status" value="1"/>
</dbReference>
<dbReference type="NCBIfam" id="TIGR02492">
    <property type="entry name" value="flgK_ends"/>
    <property type="match status" value="1"/>
</dbReference>
<dbReference type="PANTHER" id="PTHR30033:SF1">
    <property type="entry name" value="FLAGELLAR HOOK-ASSOCIATED PROTEIN 1"/>
    <property type="match status" value="1"/>
</dbReference>
<keyword evidence="12" id="KW-1185">Reference proteome</keyword>
<protein>
    <recommendedName>
        <fullName evidence="4 7">Flagellar hook-associated protein 1</fullName>
        <shortName evidence="7">HAP1</shortName>
    </recommendedName>
</protein>
<evidence type="ECO:0000259" key="10">
    <source>
        <dbReference type="Pfam" id="PF22638"/>
    </source>
</evidence>
<feature type="domain" description="Flagellar basal body rod protein N-terminal" evidence="8">
    <location>
        <begin position="4"/>
        <end position="33"/>
    </location>
</feature>
<dbReference type="InterPro" id="IPR010930">
    <property type="entry name" value="Flg_bb/hook_C_dom"/>
</dbReference>
<evidence type="ECO:0000256" key="1">
    <source>
        <dbReference type="ARBA" id="ARBA00004365"/>
    </source>
</evidence>
<proteinExistence type="inferred from homology"/>
<dbReference type="InterPro" id="IPR019776">
    <property type="entry name" value="Flagellar_basal_body_rod_CS"/>
</dbReference>
<keyword evidence="11" id="KW-0282">Flagellum</keyword>
<keyword evidence="5 7" id="KW-0964">Secreted</keyword>
<dbReference type="RefSeq" id="WP_248940057.1">
    <property type="nucleotide sequence ID" value="NZ_JAKIKS010000031.1"/>
</dbReference>
<comment type="caution">
    <text evidence="11">The sequence shown here is derived from an EMBL/GenBank/DDBJ whole genome shotgun (WGS) entry which is preliminary data.</text>
</comment>
<keyword evidence="6 7" id="KW-0975">Bacterial flagellum</keyword>
<comment type="subcellular location">
    <subcellularLocation>
        <location evidence="1 7">Bacterial flagellum</location>
    </subcellularLocation>
    <subcellularLocation>
        <location evidence="2 7">Secreted</location>
    </subcellularLocation>
</comment>
<evidence type="ECO:0000256" key="5">
    <source>
        <dbReference type="ARBA" id="ARBA00022525"/>
    </source>
</evidence>
<dbReference type="EMBL" id="JAKIKS010000031">
    <property type="protein sequence ID" value="MCL1124780.1"/>
    <property type="molecule type" value="Genomic_DNA"/>
</dbReference>
<dbReference type="Proteomes" id="UP001203423">
    <property type="component" value="Unassembled WGS sequence"/>
</dbReference>
<evidence type="ECO:0000259" key="9">
    <source>
        <dbReference type="Pfam" id="PF06429"/>
    </source>
</evidence>
<evidence type="ECO:0000313" key="12">
    <source>
        <dbReference type="Proteomes" id="UP001203423"/>
    </source>
</evidence>
<feature type="domain" description="Flagellar hook-associated protein FlgK helical" evidence="10">
    <location>
        <begin position="89"/>
        <end position="320"/>
    </location>
</feature>
<dbReference type="PANTHER" id="PTHR30033">
    <property type="entry name" value="FLAGELLAR HOOK-ASSOCIATED PROTEIN 1"/>
    <property type="match status" value="1"/>
</dbReference>
<dbReference type="PRINTS" id="PR01005">
    <property type="entry name" value="FLGHOOKAP1"/>
</dbReference>
<dbReference type="SUPFAM" id="SSF64518">
    <property type="entry name" value="Phase 1 flagellin"/>
    <property type="match status" value="1"/>
</dbReference>
<dbReference type="InterPro" id="IPR053927">
    <property type="entry name" value="FlgK_helical"/>
</dbReference>
<feature type="domain" description="Flagellar basal-body/hook protein C-terminal" evidence="9">
    <location>
        <begin position="413"/>
        <end position="455"/>
    </location>
</feature>
<evidence type="ECO:0000256" key="3">
    <source>
        <dbReference type="ARBA" id="ARBA00009677"/>
    </source>
</evidence>
<keyword evidence="11" id="KW-0966">Cell projection</keyword>
<accession>A0ABT0LBN7</accession>
<keyword evidence="11" id="KW-0969">Cilium</keyword>
<dbReference type="InterPro" id="IPR001444">
    <property type="entry name" value="Flag_bb_rod_N"/>
</dbReference>
<evidence type="ECO:0000256" key="4">
    <source>
        <dbReference type="ARBA" id="ARBA00016244"/>
    </source>
</evidence>
<comment type="similarity">
    <text evidence="3 7">Belongs to the flagella basal body rod proteins family.</text>
</comment>
<sequence>MSLLNIGMSGLTASMAALNTTSNNVANAAVPGYSRQQLLTSSVAGGGYGGGAGVNVDGIRRISDQYQVAQLWNTSSGVGYASTQQSYHSQVETVFNTDGNNISQGLDTLFAALNASMEKPNETAYRQGVLNEANALSQRINSINDSLSAQTTQIESQMGASVNEINTQIETIARLNSEIQSSANNGTPSASLLDSRDAAIDDLANIIDIRVTEESNGMVNISLSQGQPLLAGTTKSTLVTSPSTSNPTLKQINIQFGQSSFPVDKNTGGSLGALLDYRDNDLADSITFVNEMAKNLADEFNRTLKNGTDLNGATPKLDLFSYDPSNPAGTLGLTSGFTSDMLAFGQNSTPGDNSNLRDLVEIANTNFTFGSINATTSMGDAFAAKIGQLGSTARQANLNADTSTQLQMNAQSQWSSTSGVNLDEEGVNLIKYQQQYQANAKIISTADQLFQTLLNSI</sequence>
<evidence type="ECO:0000256" key="7">
    <source>
        <dbReference type="RuleBase" id="RU362065"/>
    </source>
</evidence>
<dbReference type="InterPro" id="IPR002371">
    <property type="entry name" value="FlgK"/>
</dbReference>
<reference evidence="11 12" key="1">
    <citation type="submission" date="2022-01" db="EMBL/GenBank/DDBJ databases">
        <title>Whole genome-based taxonomy of the Shewanellaceae.</title>
        <authorList>
            <person name="Martin-Rodriguez A.J."/>
        </authorList>
    </citation>
    <scope>NUCLEOTIDE SEQUENCE [LARGE SCALE GENOMIC DNA]</scope>
    <source>
        <strain evidence="11 12">DSM 17177</strain>
    </source>
</reference>
<evidence type="ECO:0000256" key="2">
    <source>
        <dbReference type="ARBA" id="ARBA00004613"/>
    </source>
</evidence>
<dbReference type="Pfam" id="PF22638">
    <property type="entry name" value="FlgK_D1"/>
    <property type="match status" value="1"/>
</dbReference>
<organism evidence="11 12">
    <name type="scientific">Shewanella surugensis</name>
    <dbReference type="NCBI Taxonomy" id="212020"/>
    <lineage>
        <taxon>Bacteria</taxon>
        <taxon>Pseudomonadati</taxon>
        <taxon>Pseudomonadota</taxon>
        <taxon>Gammaproteobacteria</taxon>
        <taxon>Alteromonadales</taxon>
        <taxon>Shewanellaceae</taxon>
        <taxon>Shewanella</taxon>
    </lineage>
</organism>
<gene>
    <name evidence="7 11" type="primary">flgK</name>
    <name evidence="11" type="ORF">L2764_09930</name>
</gene>
<evidence type="ECO:0000256" key="6">
    <source>
        <dbReference type="ARBA" id="ARBA00023143"/>
    </source>
</evidence>
<dbReference type="PROSITE" id="PS00588">
    <property type="entry name" value="FLAGELLA_BB_ROD"/>
    <property type="match status" value="1"/>
</dbReference>
<evidence type="ECO:0000259" key="8">
    <source>
        <dbReference type="Pfam" id="PF00460"/>
    </source>
</evidence>
<evidence type="ECO:0000313" key="11">
    <source>
        <dbReference type="EMBL" id="MCL1124780.1"/>
    </source>
</evidence>
<dbReference type="Pfam" id="PF06429">
    <property type="entry name" value="Flg_bbr_C"/>
    <property type="match status" value="1"/>
</dbReference>